<dbReference type="RefSeq" id="WP_045980284.1">
    <property type="nucleotide sequence ID" value="NZ_JXXY01000016.1"/>
</dbReference>
<keyword evidence="1" id="KW-0472">Membrane</keyword>
<keyword evidence="1" id="KW-0812">Transmembrane</keyword>
<reference evidence="3 4" key="1">
    <citation type="journal article" date="2015" name="BMC Genomics">
        <title>Genome mining reveals unlocked bioactive potential of marine Gram-negative bacteria.</title>
        <authorList>
            <person name="Machado H."/>
            <person name="Sonnenschein E.C."/>
            <person name="Melchiorsen J."/>
            <person name="Gram L."/>
        </authorList>
    </citation>
    <scope>NUCLEOTIDE SEQUENCE [LARGE SCALE GENOMIC DNA]</scope>
    <source>
        <strain evidence="3 4">S3137</strain>
    </source>
</reference>
<feature type="transmembrane region" description="Helical" evidence="1">
    <location>
        <begin position="526"/>
        <end position="543"/>
    </location>
</feature>
<dbReference type="SUPFAM" id="SSF55486">
    <property type="entry name" value="Metalloproteases ('zincins'), catalytic domain"/>
    <property type="match status" value="1"/>
</dbReference>
<dbReference type="InterPro" id="IPR027268">
    <property type="entry name" value="Peptidase_M4/M1_CTD_sf"/>
</dbReference>
<keyword evidence="4" id="KW-1185">Reference proteome</keyword>
<dbReference type="Proteomes" id="UP000033664">
    <property type="component" value="Unassembled WGS sequence"/>
</dbReference>
<feature type="transmembrane region" description="Helical" evidence="1">
    <location>
        <begin position="359"/>
        <end position="377"/>
    </location>
</feature>
<dbReference type="Gene3D" id="1.10.390.10">
    <property type="entry name" value="Neutral Protease Domain 2"/>
    <property type="match status" value="1"/>
</dbReference>
<evidence type="ECO:0000259" key="2">
    <source>
        <dbReference type="Pfam" id="PF01433"/>
    </source>
</evidence>
<organism evidence="3 4">
    <name type="scientific">Pseudoalteromonas ruthenica</name>
    <dbReference type="NCBI Taxonomy" id="151081"/>
    <lineage>
        <taxon>Bacteria</taxon>
        <taxon>Pseudomonadati</taxon>
        <taxon>Pseudomonadota</taxon>
        <taxon>Gammaproteobacteria</taxon>
        <taxon>Alteromonadales</taxon>
        <taxon>Pseudoalteromonadaceae</taxon>
        <taxon>Pseudoalteromonas</taxon>
    </lineage>
</organism>
<feature type="transmembrane region" description="Helical" evidence="1">
    <location>
        <begin position="246"/>
        <end position="265"/>
    </location>
</feature>
<dbReference type="GeneID" id="58229980"/>
<accession>A0A0F4PIW2</accession>
<evidence type="ECO:0000313" key="3">
    <source>
        <dbReference type="EMBL" id="KJY96951.1"/>
    </source>
</evidence>
<dbReference type="InterPro" id="IPR014782">
    <property type="entry name" value="Peptidase_M1_dom"/>
</dbReference>
<dbReference type="GO" id="GO:0008237">
    <property type="term" value="F:metallopeptidase activity"/>
    <property type="evidence" value="ECO:0007669"/>
    <property type="project" value="InterPro"/>
</dbReference>
<dbReference type="eggNOG" id="COG0308">
    <property type="taxonomic scope" value="Bacteria"/>
</dbReference>
<feature type="transmembrane region" description="Helical" evidence="1">
    <location>
        <begin position="99"/>
        <end position="132"/>
    </location>
</feature>
<dbReference type="AlphaFoldDB" id="A0A0F4PIW2"/>
<feature type="transmembrane region" description="Helical" evidence="1">
    <location>
        <begin position="12"/>
        <end position="35"/>
    </location>
</feature>
<feature type="transmembrane region" description="Helical" evidence="1">
    <location>
        <begin position="407"/>
        <end position="431"/>
    </location>
</feature>
<evidence type="ECO:0000256" key="1">
    <source>
        <dbReference type="SAM" id="Phobius"/>
    </source>
</evidence>
<protein>
    <submittedName>
        <fullName evidence="3">Membrane protein</fullName>
    </submittedName>
</protein>
<dbReference type="Pfam" id="PF01433">
    <property type="entry name" value="Peptidase_M1"/>
    <property type="match status" value="1"/>
</dbReference>
<feature type="transmembrane region" description="Helical" evidence="1">
    <location>
        <begin position="443"/>
        <end position="465"/>
    </location>
</feature>
<feature type="transmembrane region" description="Helical" evidence="1">
    <location>
        <begin position="472"/>
        <end position="493"/>
    </location>
</feature>
<keyword evidence="1" id="KW-1133">Transmembrane helix</keyword>
<sequence>MLLKMLTFELRYFLRQPSFYVCSLLFFLLSFAMTMSDNLPLWGSNVHLNGPFVNAFVQVVALNFVLFAVVNFVASSSLRNDTENMLELVYTKPFNKQAYTLGHFLGSFVVTAVVMLFVPLGVFAGSAFGVMLGWSPAELLGEQHLSHYLQPYLVLALPTLFVIAVFCHVAALRFRTMMAVYIAAVILFLTYSTLSVYFEEPSVRVWAALLDPFGYGAFADVTRYWTTVEKNELLLPFSSYLLYNRVLWLAVAGVVFALLGLKSGYQSQGKDKKRPGVSQSMRKRAQQALANNISVRVQSINTRSQFMMRTRFEFAQVLMSPAFLILATITLFMLIAPLLAPGVSYGVSNWPLTQTMVPLIQGAMGVLMVIVLVYYSAEVVWRERNSKFGDIIDSYPAHNLVFWGSKLTAVTAVLVMLYVVGMALTISYQLIKGHFNIELGQYLFRLGYLTLVPLFMTTVLAFFFQVISPNKYVGMVLFIVYYAVSLILNNYGFSHNMYDFAGSPAAPYSDLNTYGHFLNAVHWYNVYWLGMTLALAALGYGLWHRGPQQSLLARIRLLSYNLGGKGQVLAVCGLVMFVASGAWIYHNTRVLNEFHTKDDIQALQVQYEKQLGQYKEAPVPMLTKVDITADIYPQRRRIEAQADITFTNPTEQVIERFLVSKPQYSEQWQVQLEGGALGEKIDDLNTWWFEFEKPMQPGEVRQGTLTVVRAHQGFKDSGFDTSLVENGTFINNAELLPVFGYRLDYQLWDRNERRKRDLPELERANDLEDSRYYGQNFFGANVGFIDFSATVSTDIDQFAIAPGYLQSEQVDEERGRRTYRYEMDAPMVDFYNIMSARLEVKKERYKGINIEVYYHRDHPWNVDTMIQSTKDSIDYFTKEFGPYQHKQLRILEFPGYRGFAQSFANTVPYSERIGFITDLRDPDDINLPYYVTAHEVAHQWWGHQVGAANVQGSAVISETLSQYSALQVMAEKYGEQKLRKFLKYELDRYLQGRTMESYREMPLYRSENQQYLHYRKGSVVMMAVADRLGDKRTNTALRHFLQEFKYQTNPYPTTLDLLRHLKAQASEQEQAFIDDQFKRITLYELALEDVVVSETNEQSGKFKVTLSIDAKKVYANGEGVETEEPMQQLVDIGLFHFDPEQLSANDSVIYLQKHELVSGANTLELYVDERPSFAGVDPLIKLVDRDSANNVKKL</sequence>
<dbReference type="OrthoDB" id="100605at2"/>
<feature type="transmembrane region" description="Helical" evidence="1">
    <location>
        <begin position="179"/>
        <end position="198"/>
    </location>
</feature>
<feature type="transmembrane region" description="Helical" evidence="1">
    <location>
        <begin position="152"/>
        <end position="172"/>
    </location>
</feature>
<proteinExistence type="predicted"/>
<feature type="transmembrane region" description="Helical" evidence="1">
    <location>
        <begin position="564"/>
        <end position="585"/>
    </location>
</feature>
<comment type="caution">
    <text evidence="3">The sequence shown here is derived from an EMBL/GenBank/DDBJ whole genome shotgun (WGS) entry which is preliminary data.</text>
</comment>
<feature type="transmembrane region" description="Helical" evidence="1">
    <location>
        <begin position="317"/>
        <end position="339"/>
    </location>
</feature>
<dbReference type="PATRIC" id="fig|151081.8.peg.3169"/>
<gene>
    <name evidence="3" type="ORF">TW72_15880</name>
</gene>
<feature type="domain" description="Peptidase M1 membrane alanine aminopeptidase" evidence="2">
    <location>
        <begin position="868"/>
        <end position="1068"/>
    </location>
</feature>
<evidence type="ECO:0000313" key="4">
    <source>
        <dbReference type="Proteomes" id="UP000033664"/>
    </source>
</evidence>
<feature type="transmembrane region" description="Helical" evidence="1">
    <location>
        <begin position="55"/>
        <end position="78"/>
    </location>
</feature>
<dbReference type="GO" id="GO:0008270">
    <property type="term" value="F:zinc ion binding"/>
    <property type="evidence" value="ECO:0007669"/>
    <property type="project" value="InterPro"/>
</dbReference>
<name>A0A0F4PIW2_9GAMM</name>
<dbReference type="EMBL" id="JXXZ01000014">
    <property type="protein sequence ID" value="KJY96951.1"/>
    <property type="molecule type" value="Genomic_DNA"/>
</dbReference>